<dbReference type="Pfam" id="PF13704">
    <property type="entry name" value="Glyco_tranf_2_4"/>
    <property type="match status" value="1"/>
</dbReference>
<proteinExistence type="predicted"/>
<keyword evidence="6" id="KW-1185">Reference proteome</keyword>
<dbReference type="Proteomes" id="UP000019063">
    <property type="component" value="Unassembled WGS sequence"/>
</dbReference>
<dbReference type="AlphaFoldDB" id="W4HPU2"/>
<evidence type="ECO:0000313" key="5">
    <source>
        <dbReference type="EMBL" id="ETW14719.1"/>
    </source>
</evidence>
<organism evidence="5 6">
    <name type="scientific">Roseivivax marinus</name>
    <dbReference type="NCBI Taxonomy" id="1379903"/>
    <lineage>
        <taxon>Bacteria</taxon>
        <taxon>Pseudomonadati</taxon>
        <taxon>Pseudomonadota</taxon>
        <taxon>Alphaproteobacteria</taxon>
        <taxon>Rhodobacterales</taxon>
        <taxon>Roseobacteraceae</taxon>
        <taxon>Roseivivax</taxon>
    </lineage>
</organism>
<evidence type="ECO:0008006" key="7">
    <source>
        <dbReference type="Google" id="ProtNLM"/>
    </source>
</evidence>
<comment type="caution">
    <text evidence="5">The sequence shown here is derived from an EMBL/GenBank/DDBJ whole genome shotgun (WGS) entry which is preliminary data.</text>
</comment>
<sequence length="786" mass="86061">MVGPRQREPDGGGLMRIVLFAAPDERIAGRLRAILKDKSGALGQQGVAVPGWNPVRLFLAAADPARPSGLHLARGVRTARAQERLAEVVGLELEKAAGSGAGTLALVCGQLGRSLIDAGELERLRAILSRGGGEVEVVLHLDEQARTLAWLYADRVGRGRVAPLSRELEATAEGGRWWDRAVATLPPADLWTGVHPVLEAMPAFLDYAALLAFWESAFGAGRVQLRGAPLAQLYGSRGAEEVQAAFGLSDSLGNVDPATPPAAPGDVTAARMRSMNPLLRRYSEVTGRVLARDIRGRIAQTVAVPDAPIPPGALAALSKRFATDNASLAERFPGLGDALRPDAKQAPWQEPDPQNGYRATQYLAALQPMLARQCRTADEIRAEDAAGTGPAPTQTTAPDHLPPLARMNFDKLRGGPFAPHNRLGGVDEAAILPPYPEMAPRALPAGSTGNVIVGCMKNEAPYILEWVAYHRAIGVDDFLIYTNACDDGTDSILDRLQAMGILQHRDNDGWKGKSPQQHALNSALKEPVIRDAEWVIHIDVDEFINVRCGNGTLPDLFARAPDATNWALTWRLFGHNGVDRLDDRFVIEQFDTCAPAFCPKPHTVWGFKSMVRNVGAYAKLSCHRPNKLREGAEDRVKWVNGSGQDITRETAQKGWRSSKSTIGYDLVQLNHYALRSAESFLIKRQRGRALHVDRSIGLNYWIRMDWSDVPDVTIKRNVPRVRAEYDRLLADPELAALHRKGLEWHRAKADELHAMPEFEDLYRQALALKLTDTERVAYALALDMES</sequence>
<dbReference type="STRING" id="1379903.ATO8_02390"/>
<evidence type="ECO:0000256" key="2">
    <source>
        <dbReference type="ARBA" id="ARBA00022692"/>
    </source>
</evidence>
<keyword evidence="3" id="KW-0472">Membrane</keyword>
<dbReference type="EMBL" id="AQQW01000001">
    <property type="protein sequence ID" value="ETW14719.1"/>
    <property type="molecule type" value="Genomic_DNA"/>
</dbReference>
<dbReference type="PANTHER" id="PTHR21461:SF69">
    <property type="entry name" value="GLYCOSYLTRANSFERASE FAMILY 92 PROTEIN"/>
    <property type="match status" value="1"/>
</dbReference>
<evidence type="ECO:0000256" key="3">
    <source>
        <dbReference type="ARBA" id="ARBA00022989"/>
    </source>
</evidence>
<evidence type="ECO:0000313" key="6">
    <source>
        <dbReference type="Proteomes" id="UP000019063"/>
    </source>
</evidence>
<comment type="subcellular location">
    <subcellularLocation>
        <location evidence="1">Membrane</location>
        <topology evidence="1">Single-pass membrane protein</topology>
    </subcellularLocation>
</comment>
<keyword evidence="3" id="KW-1133">Transmembrane helix</keyword>
<accession>W4HPU2</accession>
<dbReference type="GO" id="GO:0016020">
    <property type="term" value="C:membrane"/>
    <property type="evidence" value="ECO:0007669"/>
    <property type="project" value="UniProtKB-SubCell"/>
</dbReference>
<protein>
    <recommendedName>
        <fullName evidence="7">Glycosyl transferase family 2</fullName>
    </recommendedName>
</protein>
<evidence type="ECO:0000256" key="1">
    <source>
        <dbReference type="ARBA" id="ARBA00004167"/>
    </source>
</evidence>
<dbReference type="eggNOG" id="COG0463">
    <property type="taxonomic scope" value="Bacteria"/>
</dbReference>
<gene>
    <name evidence="5" type="ORF">ATO8_02390</name>
</gene>
<feature type="compositionally biased region" description="Low complexity" evidence="4">
    <location>
        <begin position="385"/>
        <end position="398"/>
    </location>
</feature>
<dbReference type="PANTHER" id="PTHR21461">
    <property type="entry name" value="GLYCOSYLTRANSFERASE FAMILY 92 PROTEIN"/>
    <property type="match status" value="1"/>
</dbReference>
<dbReference type="GO" id="GO:0016757">
    <property type="term" value="F:glycosyltransferase activity"/>
    <property type="evidence" value="ECO:0007669"/>
    <property type="project" value="TreeGrafter"/>
</dbReference>
<keyword evidence="2" id="KW-0812">Transmembrane</keyword>
<dbReference type="PATRIC" id="fig|1317118.6.peg.495"/>
<dbReference type="GO" id="GO:0005737">
    <property type="term" value="C:cytoplasm"/>
    <property type="evidence" value="ECO:0007669"/>
    <property type="project" value="TreeGrafter"/>
</dbReference>
<feature type="region of interest" description="Disordered" evidence="4">
    <location>
        <begin position="384"/>
        <end position="403"/>
    </location>
</feature>
<reference evidence="5 6" key="1">
    <citation type="journal article" date="2014" name="Antonie Van Leeuwenhoek">
        <title>Roseivivax atlanticus sp. nov., isolated from surface seawater of the Atlantic Ocean.</title>
        <authorList>
            <person name="Li G."/>
            <person name="Lai Q."/>
            <person name="Liu X."/>
            <person name="Sun F."/>
            <person name="Shao Z."/>
        </authorList>
    </citation>
    <scope>NUCLEOTIDE SEQUENCE [LARGE SCALE GENOMIC DNA]</scope>
    <source>
        <strain evidence="5 6">22II-s10s</strain>
    </source>
</reference>
<name>W4HPU2_9RHOB</name>
<evidence type="ECO:0000256" key="4">
    <source>
        <dbReference type="SAM" id="MobiDB-lite"/>
    </source>
</evidence>